<dbReference type="AlphaFoldDB" id="A0A4Q0YRE1"/>
<dbReference type="Gene3D" id="2.120.10.30">
    <property type="entry name" value="TolB, C-terminal domain"/>
    <property type="match status" value="1"/>
</dbReference>
<dbReference type="PANTHER" id="PTHR10680">
    <property type="entry name" value="PEPTIDYL-GLYCINE ALPHA-AMIDATING MONOOXYGENASE"/>
    <property type="match status" value="1"/>
</dbReference>
<evidence type="ECO:0000256" key="4">
    <source>
        <dbReference type="PROSITE-ProRule" id="PRU00504"/>
    </source>
</evidence>
<evidence type="ECO:0000256" key="1">
    <source>
        <dbReference type="ARBA" id="ARBA00022729"/>
    </source>
</evidence>
<gene>
    <name evidence="5" type="ORF">CS022_20725</name>
</gene>
<evidence type="ECO:0000313" key="6">
    <source>
        <dbReference type="Proteomes" id="UP000290287"/>
    </source>
</evidence>
<dbReference type="PANTHER" id="PTHR10680:SF14">
    <property type="entry name" value="PEPTIDYL-GLYCINE ALPHA-AMIDATING MONOOXYGENASE"/>
    <property type="match status" value="1"/>
</dbReference>
<feature type="repeat" description="NHL" evidence="4">
    <location>
        <begin position="357"/>
        <end position="394"/>
    </location>
</feature>
<organism evidence="5 6">
    <name type="scientific">Veronia nyctiphanis</name>
    <dbReference type="NCBI Taxonomy" id="1278244"/>
    <lineage>
        <taxon>Bacteria</taxon>
        <taxon>Pseudomonadati</taxon>
        <taxon>Pseudomonadota</taxon>
        <taxon>Gammaproteobacteria</taxon>
        <taxon>Vibrionales</taxon>
        <taxon>Vibrionaceae</taxon>
        <taxon>Veronia</taxon>
    </lineage>
</organism>
<evidence type="ECO:0000313" key="5">
    <source>
        <dbReference type="EMBL" id="RXJ71541.1"/>
    </source>
</evidence>
<dbReference type="CDD" id="cd14958">
    <property type="entry name" value="NHL_PAL_like"/>
    <property type="match status" value="1"/>
</dbReference>
<keyword evidence="1" id="KW-0732">Signal</keyword>
<dbReference type="PROSITE" id="PS51125">
    <property type="entry name" value="NHL"/>
    <property type="match status" value="4"/>
</dbReference>
<feature type="repeat" description="NHL" evidence="4">
    <location>
        <begin position="210"/>
        <end position="248"/>
    </location>
</feature>
<keyword evidence="6" id="KW-1185">Reference proteome</keyword>
<keyword evidence="3" id="KW-0325">Glycoprotein</keyword>
<dbReference type="Pfam" id="PF01436">
    <property type="entry name" value="NHL"/>
    <property type="match status" value="3"/>
</dbReference>
<dbReference type="GO" id="GO:0005576">
    <property type="term" value="C:extracellular region"/>
    <property type="evidence" value="ECO:0007669"/>
    <property type="project" value="TreeGrafter"/>
</dbReference>
<sequence length="396" mass="44913">MILLDPIHIENRCVTYQVWYAKNYTFSALYHSVNPLRLPAMPLKNTTLLIMPVILATTLSCSFRNIDITTHDVPELTKQSELVSKGVLPTQTQAPTGAGSGVDIDSQGNIFFLHRSGYGFNNNTLIDKDVVTVYSPVSHEIIGNWGANQFKSPHGITIDDNDHVWITDIKLNKVYQFDPSGKLLKTFGQNYPFYMEACLKVRNLLKNLPCGQNEYTFARPTDVEVFSDGSFVVSDGYRNSRIVKFAQDGTFQWEVSKLGKADSEFYLPHDLAKDADDNIYVADRRNARIQIFSNQGEWKRTLNFPELGRPYGLDISKDNYLYVADGGDSYEFESGEQRSQILKLTLEGDIVDRYSDFGQSLGKLDLPHDIAVNDLGRIFVAEVKNNRLQFFDQRID</sequence>
<keyword evidence="5" id="KW-0456">Lyase</keyword>
<proteinExistence type="predicted"/>
<dbReference type="Proteomes" id="UP000290287">
    <property type="component" value="Unassembled WGS sequence"/>
</dbReference>
<evidence type="ECO:0000256" key="3">
    <source>
        <dbReference type="ARBA" id="ARBA00023180"/>
    </source>
</evidence>
<feature type="repeat" description="NHL" evidence="4">
    <location>
        <begin position="255"/>
        <end position="295"/>
    </location>
</feature>
<comment type="caution">
    <text evidence="5">The sequence shown here is derived from an EMBL/GenBank/DDBJ whole genome shotgun (WGS) entry which is preliminary data.</text>
</comment>
<dbReference type="EMBL" id="PEIB01000036">
    <property type="protein sequence ID" value="RXJ71541.1"/>
    <property type="molecule type" value="Genomic_DNA"/>
</dbReference>
<protein>
    <submittedName>
        <fullName evidence="5">Peptidylamidoglycolate lyase</fullName>
    </submittedName>
</protein>
<dbReference type="GO" id="GO:0016829">
    <property type="term" value="F:lyase activity"/>
    <property type="evidence" value="ECO:0007669"/>
    <property type="project" value="UniProtKB-KW"/>
</dbReference>
<dbReference type="SUPFAM" id="SSF101898">
    <property type="entry name" value="NHL repeat"/>
    <property type="match status" value="1"/>
</dbReference>
<keyword evidence="2" id="KW-0677">Repeat</keyword>
<dbReference type="InterPro" id="IPR011042">
    <property type="entry name" value="6-blade_b-propeller_TolB-like"/>
</dbReference>
<name>A0A4Q0YRE1_9GAMM</name>
<dbReference type="InterPro" id="IPR001258">
    <property type="entry name" value="NHL_repeat"/>
</dbReference>
<feature type="repeat" description="NHL" evidence="4">
    <location>
        <begin position="139"/>
        <end position="180"/>
    </location>
</feature>
<evidence type="ECO:0000256" key="2">
    <source>
        <dbReference type="ARBA" id="ARBA00022737"/>
    </source>
</evidence>
<accession>A0A4Q0YRE1</accession>
<reference evidence="5 6" key="1">
    <citation type="submission" date="2017-10" db="EMBL/GenBank/DDBJ databases">
        <title>Nyctiphanis sp. nov., isolated from the stomach of the euphausiid Nyctiphanes simplex (Hansen, 1911) in the Gulf of California.</title>
        <authorList>
            <person name="Gomez-Gil B."/>
            <person name="Aguilar-Mendez M."/>
            <person name="Lopez-Cortes A."/>
            <person name="Gomez-Gutierrez J."/>
            <person name="Roque A."/>
            <person name="Lang E."/>
            <person name="Gonzalez-Castillo A."/>
        </authorList>
    </citation>
    <scope>NUCLEOTIDE SEQUENCE [LARGE SCALE GENOMIC DNA]</scope>
    <source>
        <strain evidence="5 6">CAIM 600</strain>
    </source>
</reference>